<evidence type="ECO:0000313" key="1">
    <source>
        <dbReference type="EMBL" id="KIO01080.1"/>
    </source>
</evidence>
<dbReference type="Proteomes" id="UP000054217">
    <property type="component" value="Unassembled WGS sequence"/>
</dbReference>
<dbReference type="STRING" id="870435.A0A0C3NJB7"/>
<evidence type="ECO:0000313" key="2">
    <source>
        <dbReference type="Proteomes" id="UP000054217"/>
    </source>
</evidence>
<accession>A0A0C3NJB7</accession>
<name>A0A0C3NJB7_PISTI</name>
<keyword evidence="2" id="KW-1185">Reference proteome</keyword>
<reference evidence="1 2" key="1">
    <citation type="submission" date="2014-04" db="EMBL/GenBank/DDBJ databases">
        <authorList>
            <consortium name="DOE Joint Genome Institute"/>
            <person name="Kuo A."/>
            <person name="Kohler A."/>
            <person name="Costa M.D."/>
            <person name="Nagy L.G."/>
            <person name="Floudas D."/>
            <person name="Copeland A."/>
            <person name="Barry K.W."/>
            <person name="Cichocki N."/>
            <person name="Veneault-Fourrey C."/>
            <person name="LaButti K."/>
            <person name="Lindquist E.A."/>
            <person name="Lipzen A."/>
            <person name="Lundell T."/>
            <person name="Morin E."/>
            <person name="Murat C."/>
            <person name="Sun H."/>
            <person name="Tunlid A."/>
            <person name="Henrissat B."/>
            <person name="Grigoriev I.V."/>
            <person name="Hibbett D.S."/>
            <person name="Martin F."/>
            <person name="Nordberg H.P."/>
            <person name="Cantor M.N."/>
            <person name="Hua S.X."/>
        </authorList>
    </citation>
    <scope>NUCLEOTIDE SEQUENCE [LARGE SCALE GENOMIC DNA]</scope>
    <source>
        <strain evidence="1 2">Marx 270</strain>
    </source>
</reference>
<sequence>GEIESTMLHSYLKGARLCAWLSHTDCPPAIRECKILLDRVYRQDDACDFDTDGLVSPQADNLGTMNVPHDLWELVGQRKVVLCANVKHSTGVYYSRLSSHVGNSLILFYPGGNRSLPPVPGSIKYIYQSGDSFVFAVQRQHPLTAGKKESMDPFAQYPHFPAKLYSSTLEETLESIRCSWVSGHYARWAVSSDTAVVLSLCRVRSL</sequence>
<organism evidence="1 2">
    <name type="scientific">Pisolithus tinctorius Marx 270</name>
    <dbReference type="NCBI Taxonomy" id="870435"/>
    <lineage>
        <taxon>Eukaryota</taxon>
        <taxon>Fungi</taxon>
        <taxon>Dikarya</taxon>
        <taxon>Basidiomycota</taxon>
        <taxon>Agaricomycotina</taxon>
        <taxon>Agaricomycetes</taxon>
        <taxon>Agaricomycetidae</taxon>
        <taxon>Boletales</taxon>
        <taxon>Sclerodermatineae</taxon>
        <taxon>Pisolithaceae</taxon>
        <taxon>Pisolithus</taxon>
    </lineage>
</organism>
<dbReference type="InParanoid" id="A0A0C3NJB7"/>
<feature type="non-terminal residue" evidence="1">
    <location>
        <position position="1"/>
    </location>
</feature>
<dbReference type="HOGENOM" id="CLU_067870_0_0_1"/>
<dbReference type="OrthoDB" id="3247418at2759"/>
<gene>
    <name evidence="1" type="ORF">M404DRAFT_151262</name>
</gene>
<dbReference type="AlphaFoldDB" id="A0A0C3NJB7"/>
<dbReference type="EMBL" id="KN831991">
    <property type="protein sequence ID" value="KIO01080.1"/>
    <property type="molecule type" value="Genomic_DNA"/>
</dbReference>
<reference evidence="2" key="2">
    <citation type="submission" date="2015-01" db="EMBL/GenBank/DDBJ databases">
        <title>Evolutionary Origins and Diversification of the Mycorrhizal Mutualists.</title>
        <authorList>
            <consortium name="DOE Joint Genome Institute"/>
            <consortium name="Mycorrhizal Genomics Consortium"/>
            <person name="Kohler A."/>
            <person name="Kuo A."/>
            <person name="Nagy L.G."/>
            <person name="Floudas D."/>
            <person name="Copeland A."/>
            <person name="Barry K.W."/>
            <person name="Cichocki N."/>
            <person name="Veneault-Fourrey C."/>
            <person name="LaButti K."/>
            <person name="Lindquist E.A."/>
            <person name="Lipzen A."/>
            <person name="Lundell T."/>
            <person name="Morin E."/>
            <person name="Murat C."/>
            <person name="Riley R."/>
            <person name="Ohm R."/>
            <person name="Sun H."/>
            <person name="Tunlid A."/>
            <person name="Henrissat B."/>
            <person name="Grigoriev I.V."/>
            <person name="Hibbett D.S."/>
            <person name="Martin F."/>
        </authorList>
    </citation>
    <scope>NUCLEOTIDE SEQUENCE [LARGE SCALE GENOMIC DNA]</scope>
    <source>
        <strain evidence="2">Marx 270</strain>
    </source>
</reference>
<proteinExistence type="predicted"/>
<protein>
    <submittedName>
        <fullName evidence="1">Uncharacterized protein</fullName>
    </submittedName>
</protein>